<gene>
    <name evidence="2" type="ORF">ACFQ21_15080</name>
</gene>
<proteinExistence type="predicted"/>
<evidence type="ECO:0000256" key="1">
    <source>
        <dbReference type="SAM" id="Phobius"/>
    </source>
</evidence>
<dbReference type="RefSeq" id="WP_377580099.1">
    <property type="nucleotide sequence ID" value="NZ_JBHTKA010000004.1"/>
</dbReference>
<evidence type="ECO:0008006" key="4">
    <source>
        <dbReference type="Google" id="ProtNLM"/>
    </source>
</evidence>
<keyword evidence="3" id="KW-1185">Reference proteome</keyword>
<accession>A0ABW3K6P9</accession>
<reference evidence="3" key="1">
    <citation type="journal article" date="2019" name="Int. J. Syst. Evol. Microbiol.">
        <title>The Global Catalogue of Microorganisms (GCM) 10K type strain sequencing project: providing services to taxonomists for standard genome sequencing and annotation.</title>
        <authorList>
            <consortium name="The Broad Institute Genomics Platform"/>
            <consortium name="The Broad Institute Genome Sequencing Center for Infectious Disease"/>
            <person name="Wu L."/>
            <person name="Ma J."/>
        </authorList>
    </citation>
    <scope>NUCLEOTIDE SEQUENCE [LARGE SCALE GENOMIC DNA]</scope>
    <source>
        <strain evidence="3">CCUG 58938</strain>
    </source>
</reference>
<protein>
    <recommendedName>
        <fullName evidence="4">Phosphatidate cytidylyltransferase</fullName>
    </recommendedName>
</protein>
<keyword evidence="1" id="KW-0472">Membrane</keyword>
<organism evidence="2 3">
    <name type="scientific">Ohtaekwangia kribbensis</name>
    <dbReference type="NCBI Taxonomy" id="688913"/>
    <lineage>
        <taxon>Bacteria</taxon>
        <taxon>Pseudomonadati</taxon>
        <taxon>Bacteroidota</taxon>
        <taxon>Cytophagia</taxon>
        <taxon>Cytophagales</taxon>
        <taxon>Fulvivirgaceae</taxon>
        <taxon>Ohtaekwangia</taxon>
    </lineage>
</organism>
<feature type="transmembrane region" description="Helical" evidence="1">
    <location>
        <begin position="7"/>
        <end position="25"/>
    </location>
</feature>
<dbReference type="EMBL" id="JBHTKA010000004">
    <property type="protein sequence ID" value="MFD1000647.1"/>
    <property type="molecule type" value="Genomic_DNA"/>
</dbReference>
<evidence type="ECO:0000313" key="2">
    <source>
        <dbReference type="EMBL" id="MFD1000647.1"/>
    </source>
</evidence>
<keyword evidence="1" id="KW-1133">Transmembrane helix</keyword>
<feature type="transmembrane region" description="Helical" evidence="1">
    <location>
        <begin position="31"/>
        <end position="47"/>
    </location>
</feature>
<name>A0ABW3K6P9_9BACT</name>
<keyword evidence="1" id="KW-0812">Transmembrane</keyword>
<evidence type="ECO:0000313" key="3">
    <source>
        <dbReference type="Proteomes" id="UP001597112"/>
    </source>
</evidence>
<sequence length="53" mass="5975">MKLLDIVILSLAVGFLIIGIHQVMVLGLGQAYWALMLTLVLFFVFTLRKRGKN</sequence>
<dbReference type="Proteomes" id="UP001597112">
    <property type="component" value="Unassembled WGS sequence"/>
</dbReference>
<comment type="caution">
    <text evidence="2">The sequence shown here is derived from an EMBL/GenBank/DDBJ whole genome shotgun (WGS) entry which is preliminary data.</text>
</comment>